<evidence type="ECO:0000259" key="2">
    <source>
        <dbReference type="Pfam" id="PF14358"/>
    </source>
</evidence>
<keyword evidence="1" id="KW-0812">Transmembrane</keyword>
<evidence type="ECO:0000313" key="3">
    <source>
        <dbReference type="EMBL" id="MDX6847774.1"/>
    </source>
</evidence>
<dbReference type="InterPro" id="IPR025517">
    <property type="entry name" value="DUF4405"/>
</dbReference>
<gene>
    <name evidence="3" type="ORF">SCD92_00290</name>
</gene>
<feature type="transmembrane region" description="Helical" evidence="1">
    <location>
        <begin position="7"/>
        <end position="26"/>
    </location>
</feature>
<accession>A0ABU4RSY7</accession>
<dbReference type="Pfam" id="PF14358">
    <property type="entry name" value="DUF4405"/>
    <property type="match status" value="1"/>
</dbReference>
<evidence type="ECO:0000313" key="4">
    <source>
        <dbReference type="Proteomes" id="UP001273505"/>
    </source>
</evidence>
<protein>
    <submittedName>
        <fullName evidence="3">DUF4405 domain-containing protein</fullName>
    </submittedName>
</protein>
<feature type="domain" description="Flavinylation-associated cytochrome" evidence="2">
    <location>
        <begin position="7"/>
        <end position="54"/>
    </location>
</feature>
<dbReference type="EMBL" id="JAXAFO010000001">
    <property type="protein sequence ID" value="MDX6847774.1"/>
    <property type="molecule type" value="Genomic_DNA"/>
</dbReference>
<keyword evidence="1" id="KW-1133">Transmembrane helix</keyword>
<name>A0ABU4RSY7_9GAMM</name>
<dbReference type="Proteomes" id="UP001273505">
    <property type="component" value="Unassembled WGS sequence"/>
</dbReference>
<evidence type="ECO:0000256" key="1">
    <source>
        <dbReference type="SAM" id="Phobius"/>
    </source>
</evidence>
<organism evidence="3 4">
    <name type="scientific">Gilvimarinus gilvus</name>
    <dbReference type="NCBI Taxonomy" id="3058038"/>
    <lineage>
        <taxon>Bacteria</taxon>
        <taxon>Pseudomonadati</taxon>
        <taxon>Pseudomonadota</taxon>
        <taxon>Gammaproteobacteria</taxon>
        <taxon>Cellvibrionales</taxon>
        <taxon>Cellvibrionaceae</taxon>
        <taxon>Gilvimarinus</taxon>
    </lineage>
</organism>
<feature type="transmembrane region" description="Helical" evidence="1">
    <location>
        <begin position="73"/>
        <end position="95"/>
    </location>
</feature>
<keyword evidence="1" id="KW-0472">Membrane</keyword>
<dbReference type="RefSeq" id="WP_302724376.1">
    <property type="nucleotide sequence ID" value="NZ_JAULRU010000797.1"/>
</dbReference>
<feature type="transmembrane region" description="Helical" evidence="1">
    <location>
        <begin position="32"/>
        <end position="53"/>
    </location>
</feature>
<reference evidence="3 4" key="1">
    <citation type="submission" date="2023-11" db="EMBL/GenBank/DDBJ databases">
        <title>Gilvimarinus fulvus sp. nov., isolated from the surface of Kelp.</title>
        <authorList>
            <person name="Sun Y.Y."/>
            <person name="Gong Y."/>
            <person name="Du Z.J."/>
        </authorList>
    </citation>
    <scope>NUCLEOTIDE SEQUENCE [LARGE SCALE GENOMIC DNA]</scope>
    <source>
        <strain evidence="3 4">SDUM040013</strain>
    </source>
</reference>
<proteinExistence type="predicted"/>
<sequence length="338" mass="37243">MNIRSATTITISIVFITLMTTGILLYALPWSYFVGAIHIWASIFFIIGTGLHFKNNLKVYLSHLSKRAGKKTLVGCGVGFLIVVVGLMLALPPFATVMETAETLRKRGLPETSEYTLTDLTGDTDLPKLNLFLKAGSAYESEPQPVFWTITYTSIPQVAVWMETLDGQYIDTLYVTGKVSNSGFGETDAGPTRRPEALPYWSHSRGIQEADGYYAPVNENADLDGVSGATPQSDSFISLTAPRMGEYRLLVEVNRSYDFNEYYSKDRFPEDPIYSGDGSSGQPSLVYATTIDSNESRKYLLDLIGRGHHSGADGELYTDLENISTAKDILSFIVADVE</sequence>
<keyword evidence="4" id="KW-1185">Reference proteome</keyword>
<comment type="caution">
    <text evidence="3">The sequence shown here is derived from an EMBL/GenBank/DDBJ whole genome shotgun (WGS) entry which is preliminary data.</text>
</comment>